<gene>
    <name evidence="3" type="ORF">TVY486_0402690</name>
</gene>
<feature type="compositionally biased region" description="Basic and acidic residues" evidence="1">
    <location>
        <begin position="222"/>
        <end position="231"/>
    </location>
</feature>
<evidence type="ECO:0000259" key="2">
    <source>
        <dbReference type="Pfam" id="PF25339"/>
    </source>
</evidence>
<feature type="region of interest" description="Disordered" evidence="1">
    <location>
        <begin position="594"/>
        <end position="618"/>
    </location>
</feature>
<reference evidence="3" key="1">
    <citation type="journal article" date="2012" name="Proc. Natl. Acad. Sci. U.S.A.">
        <title>Antigenic diversity is generated by distinct evolutionary mechanisms in African trypanosome species.</title>
        <authorList>
            <person name="Jackson A.P."/>
            <person name="Berry A."/>
            <person name="Aslett M."/>
            <person name="Allison H.C."/>
            <person name="Burton P."/>
            <person name="Vavrova-Anderson J."/>
            <person name="Brown R."/>
            <person name="Browne H."/>
            <person name="Corton N."/>
            <person name="Hauser H."/>
            <person name="Gamble J."/>
            <person name="Gilderthorp R."/>
            <person name="Marcello L."/>
            <person name="McQuillan J."/>
            <person name="Otto T.D."/>
            <person name="Quail M.A."/>
            <person name="Sanders M.J."/>
            <person name="van Tonder A."/>
            <person name="Ginger M.L."/>
            <person name="Field M.C."/>
            <person name="Barry J.D."/>
            <person name="Hertz-Fowler C."/>
            <person name="Berriman M."/>
        </authorList>
    </citation>
    <scope>NUCLEOTIDE SEQUENCE</scope>
    <source>
        <strain evidence="3">Y486</strain>
    </source>
</reference>
<feature type="compositionally biased region" description="Low complexity" evidence="1">
    <location>
        <begin position="379"/>
        <end position="393"/>
    </location>
</feature>
<dbReference type="InterPro" id="IPR057537">
    <property type="entry name" value="C2_C2CD3_N"/>
</dbReference>
<dbReference type="Pfam" id="PF25339">
    <property type="entry name" value="C2_C2CD3_N"/>
    <property type="match status" value="1"/>
</dbReference>
<dbReference type="EMBL" id="HE573020">
    <property type="protein sequence ID" value="CCC47603.1"/>
    <property type="molecule type" value="Genomic_DNA"/>
</dbReference>
<evidence type="ECO:0000256" key="1">
    <source>
        <dbReference type="SAM" id="MobiDB-lite"/>
    </source>
</evidence>
<dbReference type="VEuPathDB" id="TriTrypDB:TvY486_0402690"/>
<accession>G0TUG9</accession>
<dbReference type="AlphaFoldDB" id="G0TUG9"/>
<name>G0TUG9_TRYVY</name>
<feature type="region of interest" description="Disordered" evidence="1">
    <location>
        <begin position="668"/>
        <end position="691"/>
    </location>
</feature>
<proteinExistence type="predicted"/>
<feature type="domain" description="C2CD3 N-terminal C2" evidence="2">
    <location>
        <begin position="8"/>
        <end position="155"/>
    </location>
</feature>
<feature type="compositionally biased region" description="Low complexity" evidence="1">
    <location>
        <begin position="668"/>
        <end position="686"/>
    </location>
</feature>
<feature type="region of interest" description="Disordered" evidence="1">
    <location>
        <begin position="196"/>
        <end position="240"/>
    </location>
</feature>
<sequence length="997" mass="108034">MQEIYGSSLPPGTEAPTYGALRIRVEKLLLKEDVVDAELRKQNSSLRMGSIPVSVDHCAVGLLFWGESQPTCQCVPTTPGKPRGVTTLVYPLKVRELKFESYILEMQNSCREGVQIVVFVPTSYSGRHKPVHVGSGSVDLTHLKPSRPVNGWFTIKRDLVVPHPWEEARDASLQAIPIEVGKVKLTFTVRFFQQSSKTRTASAPPRSRLSGESEKLPPSSTKRNDSLEDSSHAAAQCQPSSPVVVGVKLVNALPQPEETPQTDQLPRRSPVSCIQARSPPLDDFLLTHDPQRAACAVEKMNTQAAVNHLIQKGFKLREKMTRALSPSIYRESVAPFPGTTVGPIDVNLLQTEPQFIVAPSGFEHLHGSLPLPPSMSVTNCSDSSLSNSSTLSTQGDVNTSTAPPDELPMMQPSAVVGGNGTHLQVLSQHSMGAMTASSYVEIDLSQIAFSSGEATLGMEEMRVGIRLSKDVKTDEPVESYSSYVHRVPLSRGAEHHIIIGFPVRAFSEDKSRMVISFYRVLSAPASNPPRELLLPAPATAKRILVDEKLLGMCIVGLHTQRRHIVLHNPVTGEDPTQASLCVRVRSNGTAGIAKSHAEASVGPRERVNLQEAPPPGGSCPTVDKIGYCGAANNLKNGNEHRKSPTGAAVGGCDRGAEFCSSSESCRGYSSSSSARASPSPSPSSSSKEAERMCVGVNASRNMTKVETEPLRPYIDDVKANLTAGRSPVWRSVEVPAAVLPDERGQLVASITDRFRMHVAICSAKELPLVALCGNGHPLVSKVAAADQLANGVRSAVTSDGSLVLVDSEHRIFEPPSTFFVVEDIYSATDISTASRGVVPGWYVETATSGEYDRTRTVPRSQSPSYEYECILSLPQEAVFLRQMANECGRTGAVARKCPQDEGLPSSEVALRKVTMTASCLREMRLTLWHLGESVDKDSTDDIQAENKFWARASVLGECSVDLRSLRFLKVLDGWYRINAIGRVDDIVGYARVSVRLL</sequence>
<evidence type="ECO:0000313" key="3">
    <source>
        <dbReference type="EMBL" id="CCC47603.1"/>
    </source>
</evidence>
<organism evidence="3">
    <name type="scientific">Trypanosoma vivax (strain Y486)</name>
    <dbReference type="NCBI Taxonomy" id="1055687"/>
    <lineage>
        <taxon>Eukaryota</taxon>
        <taxon>Discoba</taxon>
        <taxon>Euglenozoa</taxon>
        <taxon>Kinetoplastea</taxon>
        <taxon>Metakinetoplastina</taxon>
        <taxon>Trypanosomatida</taxon>
        <taxon>Trypanosomatidae</taxon>
        <taxon>Trypanosoma</taxon>
        <taxon>Duttonella</taxon>
    </lineage>
</organism>
<protein>
    <recommendedName>
        <fullName evidence="2">C2CD3 N-terminal C2 domain-containing protein</fullName>
    </recommendedName>
</protein>
<dbReference type="OMA" id="AYMGTCR"/>
<feature type="region of interest" description="Disordered" evidence="1">
    <location>
        <begin position="379"/>
        <end position="411"/>
    </location>
</feature>